<name>A0ABS3TM10_9PSED</name>
<keyword evidence="2" id="KW-1185">Reference proteome</keyword>
<evidence type="ECO:0000313" key="1">
    <source>
        <dbReference type="EMBL" id="MBO3274701.1"/>
    </source>
</evidence>
<dbReference type="EMBL" id="JAELYA010000002">
    <property type="protein sequence ID" value="MBO3274701.1"/>
    <property type="molecule type" value="Genomic_DNA"/>
</dbReference>
<evidence type="ECO:0000313" key="2">
    <source>
        <dbReference type="Proteomes" id="UP000669060"/>
    </source>
</evidence>
<accession>A0ABS3TM10</accession>
<protein>
    <submittedName>
        <fullName evidence="1">Uncharacterized protein</fullName>
    </submittedName>
</protein>
<dbReference type="RefSeq" id="WP_208312558.1">
    <property type="nucleotide sequence ID" value="NZ_JAELYA010000002.1"/>
</dbReference>
<comment type="caution">
    <text evidence="1">The sequence shown here is derived from an EMBL/GenBank/DDBJ whole genome shotgun (WGS) entry which is preliminary data.</text>
</comment>
<dbReference type="Proteomes" id="UP000669060">
    <property type="component" value="Unassembled WGS sequence"/>
</dbReference>
<proteinExistence type="predicted"/>
<gene>
    <name evidence="1" type="ORF">JFY56_05665</name>
</gene>
<sequence>MLAQPAQAQFSDYRTFYRSLGDNLFDGSGQELAMPCTASPRKCIWVNAMRAAVVGQEQEEWVVPDGLSMAPEKNDPDMAFDGEALVVDKRRWSLRDAIDRAPETWRGRDPIDPESLERVTYWQNGSSICLELQYVSSGKGDRYTGVLLLHHRSLYVLPPLFASCSAVRKTPRNQFIYPRNRYTGPAQENHPEGLEVDYVRFDGKSTGERYRLSFPDPDDPFVFDLEP</sequence>
<reference evidence="1 2" key="1">
    <citation type="submission" date="2020-12" db="EMBL/GenBank/DDBJ databases">
        <title>Pseudomonas schmalbachii sp. nov. isolated from millipede gut.</title>
        <authorList>
            <person name="Shelomi M."/>
        </authorList>
    </citation>
    <scope>NUCLEOTIDE SEQUENCE [LARGE SCALE GENOMIC DNA]</scope>
    <source>
        <strain evidence="1 2">Milli4</strain>
    </source>
</reference>
<organism evidence="1 2">
    <name type="scientific">Pseudomonas schmalbachii</name>
    <dbReference type="NCBI Taxonomy" id="2816993"/>
    <lineage>
        <taxon>Bacteria</taxon>
        <taxon>Pseudomonadati</taxon>
        <taxon>Pseudomonadota</taxon>
        <taxon>Gammaproteobacteria</taxon>
        <taxon>Pseudomonadales</taxon>
        <taxon>Pseudomonadaceae</taxon>
        <taxon>Pseudomonas</taxon>
    </lineage>
</organism>